<keyword evidence="13" id="KW-0732">Signal</keyword>
<dbReference type="InterPro" id="IPR036942">
    <property type="entry name" value="Beta-barrel_TonB_sf"/>
</dbReference>
<dbReference type="RefSeq" id="WP_136852153.1">
    <property type="nucleotide sequence ID" value="NZ_SWCI01000002.1"/>
</dbReference>
<evidence type="ECO:0000313" key="16">
    <source>
        <dbReference type="EMBL" id="TKB50616.1"/>
    </source>
</evidence>
<dbReference type="PROSITE" id="PS52016">
    <property type="entry name" value="TONB_DEPENDENT_REC_3"/>
    <property type="match status" value="1"/>
</dbReference>
<reference evidence="16 17" key="1">
    <citation type="submission" date="2019-04" db="EMBL/GenBank/DDBJ databases">
        <authorList>
            <person name="Hwang J.C."/>
        </authorList>
    </citation>
    <scope>NUCLEOTIDE SEQUENCE [LARGE SCALE GENOMIC DNA]</scope>
    <source>
        <strain evidence="16 17">IMCC35001</strain>
    </source>
</reference>
<accession>A0A4U1BIK3</accession>
<keyword evidence="8 12" id="KW-0798">TonB box</keyword>
<evidence type="ECO:0000256" key="10">
    <source>
        <dbReference type="ARBA" id="ARBA00023237"/>
    </source>
</evidence>
<organism evidence="16 17">
    <name type="scientific">Ferrimonas sediminicola</name>
    <dbReference type="NCBI Taxonomy" id="2569538"/>
    <lineage>
        <taxon>Bacteria</taxon>
        <taxon>Pseudomonadati</taxon>
        <taxon>Pseudomonadota</taxon>
        <taxon>Gammaproteobacteria</taxon>
        <taxon>Alteromonadales</taxon>
        <taxon>Ferrimonadaceae</taxon>
        <taxon>Ferrimonas</taxon>
    </lineage>
</organism>
<dbReference type="InterPro" id="IPR000531">
    <property type="entry name" value="Beta-barrel_TonB"/>
</dbReference>
<keyword evidence="17" id="KW-1185">Reference proteome</keyword>
<keyword evidence="10 11" id="KW-0998">Cell outer membrane</keyword>
<dbReference type="SUPFAM" id="SSF56935">
    <property type="entry name" value="Porins"/>
    <property type="match status" value="1"/>
</dbReference>
<protein>
    <submittedName>
        <fullName evidence="16">TonB-dependent receptor</fullName>
    </submittedName>
</protein>
<keyword evidence="3 11" id="KW-1134">Transmembrane beta strand</keyword>
<dbReference type="GO" id="GO:0009279">
    <property type="term" value="C:cell outer membrane"/>
    <property type="evidence" value="ECO:0007669"/>
    <property type="project" value="UniProtKB-SubCell"/>
</dbReference>
<keyword evidence="16" id="KW-0675">Receptor</keyword>
<evidence type="ECO:0000259" key="14">
    <source>
        <dbReference type="Pfam" id="PF00593"/>
    </source>
</evidence>
<proteinExistence type="inferred from homology"/>
<keyword evidence="2 11" id="KW-0813">Transport</keyword>
<dbReference type="EMBL" id="SWCI01000002">
    <property type="protein sequence ID" value="TKB50616.1"/>
    <property type="molecule type" value="Genomic_DNA"/>
</dbReference>
<evidence type="ECO:0000256" key="12">
    <source>
        <dbReference type="RuleBase" id="RU003357"/>
    </source>
</evidence>
<evidence type="ECO:0000313" key="17">
    <source>
        <dbReference type="Proteomes" id="UP000305674"/>
    </source>
</evidence>
<evidence type="ECO:0000256" key="8">
    <source>
        <dbReference type="ARBA" id="ARBA00023077"/>
    </source>
</evidence>
<evidence type="ECO:0000256" key="5">
    <source>
        <dbReference type="ARBA" id="ARBA00022692"/>
    </source>
</evidence>
<dbReference type="PANTHER" id="PTHR32552">
    <property type="entry name" value="FERRICHROME IRON RECEPTOR-RELATED"/>
    <property type="match status" value="1"/>
</dbReference>
<evidence type="ECO:0000256" key="6">
    <source>
        <dbReference type="ARBA" id="ARBA00023004"/>
    </source>
</evidence>
<feature type="signal peptide" evidence="13">
    <location>
        <begin position="1"/>
        <end position="18"/>
    </location>
</feature>
<keyword evidence="7" id="KW-0406">Ion transport</keyword>
<evidence type="ECO:0000256" key="7">
    <source>
        <dbReference type="ARBA" id="ARBA00023065"/>
    </source>
</evidence>
<dbReference type="Pfam" id="PF00593">
    <property type="entry name" value="TonB_dep_Rec_b-barrel"/>
    <property type="match status" value="1"/>
</dbReference>
<keyword evidence="9 11" id="KW-0472">Membrane</keyword>
<dbReference type="GO" id="GO:0006826">
    <property type="term" value="P:iron ion transport"/>
    <property type="evidence" value="ECO:0007669"/>
    <property type="project" value="UniProtKB-KW"/>
</dbReference>
<sequence length="705" mass="78596">MRTKLSIVALAVSCSVQAQDIETITVNADFRDADIARLPSSVTVVDTARMQEQGGEHFEDVLKNIPNLSWAGATSRPRYFQIRGVGEQEEYQGAPNASVGFIVDDIDLSGIGMAASLFDLQQVEVLRGPQGTRYGANALAGVIYVKSNDPTEQFEAGTEVSLGEDDLVSVGAYAGGSLSDTLLYRASLQQTQQNGFRDNLYLGRDDTNERDELTGRLKLRWLASDNLTADLTLLHADLDNGYDAWTLDNNGFDTLTDQPGEDSQATTGASLKLNWAASSAVSLVSITGLADTEARHAYDGDWANPAYWSNLQCEDWETGAAVPCQYDYWWDKDQQRTTYSQELRLVSGEQGRIFAGTTDWLVGAYAMKLEESNDLESFYNGWEDVFLKSDYEATNSAIFAQLDSELGQWLFSAGLRIEHRSSDYSDDSGESFSPSETMWGGHLSASRYLGDRHLGYLRIARGYKAGGFNMDVPADLPGAKEFEDETLYNYEIGVKSGWLEGALSTTVALFYMDRQDQQVEASVQDPNNPQRFFLYTTNATGSTSYGLEADFSWALTANLELYGSLGLLDASYDDYIYNDKYGTPIDLSGRELAHSPSYQFNLGASYRHDLGWFANLVANGQDSFYYSDSATSNAESDSYVLWNTKLGYEAERWALYLWGRNLTDEKYGVRGFTFGNEPNDGWQDHLYVRYGDPRQFGLTFRYDYF</sequence>
<dbReference type="PANTHER" id="PTHR32552:SF81">
    <property type="entry name" value="TONB-DEPENDENT OUTER MEMBRANE RECEPTOR"/>
    <property type="match status" value="1"/>
</dbReference>
<evidence type="ECO:0000256" key="4">
    <source>
        <dbReference type="ARBA" id="ARBA00022496"/>
    </source>
</evidence>
<keyword evidence="6" id="KW-0408">Iron</keyword>
<evidence type="ECO:0000256" key="13">
    <source>
        <dbReference type="SAM" id="SignalP"/>
    </source>
</evidence>
<dbReference type="InterPro" id="IPR012910">
    <property type="entry name" value="Plug_dom"/>
</dbReference>
<name>A0A4U1BIK3_9GAMM</name>
<comment type="similarity">
    <text evidence="11 12">Belongs to the TonB-dependent receptor family.</text>
</comment>
<evidence type="ECO:0000256" key="11">
    <source>
        <dbReference type="PROSITE-ProRule" id="PRU01360"/>
    </source>
</evidence>
<keyword evidence="4" id="KW-0410">Iron transport</keyword>
<feature type="domain" description="TonB-dependent receptor-like beta-barrel" evidence="14">
    <location>
        <begin position="234"/>
        <end position="662"/>
    </location>
</feature>
<gene>
    <name evidence="16" type="ORF">FCL40_05555</name>
</gene>
<dbReference type="InterPro" id="IPR039426">
    <property type="entry name" value="TonB-dep_rcpt-like"/>
</dbReference>
<dbReference type="Proteomes" id="UP000305674">
    <property type="component" value="Unassembled WGS sequence"/>
</dbReference>
<evidence type="ECO:0000256" key="3">
    <source>
        <dbReference type="ARBA" id="ARBA00022452"/>
    </source>
</evidence>
<comment type="caution">
    <text evidence="16">The sequence shown here is derived from an EMBL/GenBank/DDBJ whole genome shotgun (WGS) entry which is preliminary data.</text>
</comment>
<evidence type="ECO:0000259" key="15">
    <source>
        <dbReference type="Pfam" id="PF07715"/>
    </source>
</evidence>
<dbReference type="Gene3D" id="2.40.170.20">
    <property type="entry name" value="TonB-dependent receptor, beta-barrel domain"/>
    <property type="match status" value="1"/>
</dbReference>
<evidence type="ECO:0000256" key="1">
    <source>
        <dbReference type="ARBA" id="ARBA00004571"/>
    </source>
</evidence>
<comment type="subcellular location">
    <subcellularLocation>
        <location evidence="1 11">Cell outer membrane</location>
        <topology evidence="1 11">Multi-pass membrane protein</topology>
    </subcellularLocation>
</comment>
<feature type="domain" description="TonB-dependent receptor plug" evidence="15">
    <location>
        <begin position="36"/>
        <end position="142"/>
    </location>
</feature>
<dbReference type="AlphaFoldDB" id="A0A4U1BIK3"/>
<feature type="chain" id="PRO_5020374975" evidence="13">
    <location>
        <begin position="19"/>
        <end position="705"/>
    </location>
</feature>
<dbReference type="Pfam" id="PF07715">
    <property type="entry name" value="Plug"/>
    <property type="match status" value="1"/>
</dbReference>
<evidence type="ECO:0000256" key="2">
    <source>
        <dbReference type="ARBA" id="ARBA00022448"/>
    </source>
</evidence>
<keyword evidence="5 11" id="KW-0812">Transmembrane</keyword>
<evidence type="ECO:0000256" key="9">
    <source>
        <dbReference type="ARBA" id="ARBA00023136"/>
    </source>
</evidence>
<dbReference type="OrthoDB" id="127311at2"/>